<sequence length="324" mass="35601">MANIHQESPTSDLGSQTPTTASRAWVSCVRAKAKCVPGSTLTNSCERCSRLQRPCDSAPPRARTQPRKRKALEVDHLAKRRVEKLEERIDGIVTLLKASKDPATQTIGISPQLTLSTPTISHTSFEAPRHSSQPIASDPHTSEDAENWDERLFRGGTIRQRFALMGSHNPSIDQPTVSPQPSFNLVGFDLGVDDPEMLPRIFKDEINPNSRSLVSQSLDQPSLLTAVMAVTSRDTPQQIVLGKALMQQFADRVVLNGGRNLDLLLAILTYAGWCYHHFFNIPQLTSLISLAATLANDLRIMKAPAKDSRGFFDGAIRESTIAKG</sequence>
<evidence type="ECO:0000256" key="2">
    <source>
        <dbReference type="ARBA" id="ARBA00023015"/>
    </source>
</evidence>
<feature type="compositionally biased region" description="Polar residues" evidence="6">
    <location>
        <begin position="123"/>
        <end position="135"/>
    </location>
</feature>
<dbReference type="InterPro" id="IPR036864">
    <property type="entry name" value="Zn2-C6_fun-type_DNA-bd_sf"/>
</dbReference>
<dbReference type="EMBL" id="JAFJYH010000112">
    <property type="protein sequence ID" value="KAG4419147.1"/>
    <property type="molecule type" value="Genomic_DNA"/>
</dbReference>
<dbReference type="GO" id="GO:0000981">
    <property type="term" value="F:DNA-binding transcription factor activity, RNA polymerase II-specific"/>
    <property type="evidence" value="ECO:0007669"/>
    <property type="project" value="InterPro"/>
</dbReference>
<accession>A0A8H7TH71</accession>
<comment type="caution">
    <text evidence="7">The sequence shown here is derived from an EMBL/GenBank/DDBJ whole genome shotgun (WGS) entry which is preliminary data.</text>
</comment>
<proteinExistence type="predicted"/>
<evidence type="ECO:0000256" key="1">
    <source>
        <dbReference type="ARBA" id="ARBA00004123"/>
    </source>
</evidence>
<feature type="region of interest" description="Disordered" evidence="6">
    <location>
        <begin position="49"/>
        <end position="70"/>
    </location>
</feature>
<evidence type="ECO:0000256" key="6">
    <source>
        <dbReference type="SAM" id="MobiDB-lite"/>
    </source>
</evidence>
<evidence type="ECO:0000256" key="4">
    <source>
        <dbReference type="ARBA" id="ARBA00023163"/>
    </source>
</evidence>
<dbReference type="Proteomes" id="UP000664132">
    <property type="component" value="Unassembled WGS sequence"/>
</dbReference>
<keyword evidence="8" id="KW-1185">Reference proteome</keyword>
<comment type="subcellular location">
    <subcellularLocation>
        <location evidence="1">Nucleus</location>
    </subcellularLocation>
</comment>
<keyword evidence="5" id="KW-0539">Nucleus</keyword>
<evidence type="ECO:0000256" key="3">
    <source>
        <dbReference type="ARBA" id="ARBA00023125"/>
    </source>
</evidence>
<dbReference type="PANTHER" id="PTHR31845:SF10">
    <property type="entry name" value="ZN(II)2CYS6 TRANSCRIPTION FACTOR (EUROFUNG)"/>
    <property type="match status" value="1"/>
</dbReference>
<dbReference type="InterPro" id="IPR051089">
    <property type="entry name" value="prtT"/>
</dbReference>
<dbReference type="GO" id="GO:0008270">
    <property type="term" value="F:zinc ion binding"/>
    <property type="evidence" value="ECO:0007669"/>
    <property type="project" value="InterPro"/>
</dbReference>
<dbReference type="PANTHER" id="PTHR31845">
    <property type="entry name" value="FINGER DOMAIN PROTEIN, PUTATIVE-RELATED"/>
    <property type="match status" value="1"/>
</dbReference>
<feature type="region of interest" description="Disordered" evidence="6">
    <location>
        <begin position="123"/>
        <end position="146"/>
    </location>
</feature>
<keyword evidence="4" id="KW-0804">Transcription</keyword>
<evidence type="ECO:0008006" key="9">
    <source>
        <dbReference type="Google" id="ProtNLM"/>
    </source>
</evidence>
<name>A0A8H7TH71_9HELO</name>
<dbReference type="GO" id="GO:0005634">
    <property type="term" value="C:nucleus"/>
    <property type="evidence" value="ECO:0007669"/>
    <property type="project" value="UniProtKB-SubCell"/>
</dbReference>
<dbReference type="OrthoDB" id="1600564at2759"/>
<keyword evidence="3" id="KW-0238">DNA-binding</keyword>
<dbReference type="Gene3D" id="4.10.240.10">
    <property type="entry name" value="Zn(2)-C6 fungal-type DNA-binding domain"/>
    <property type="match status" value="1"/>
</dbReference>
<protein>
    <recommendedName>
        <fullName evidence="9">Zn(2)-C6 fungal-type domain-containing protein</fullName>
    </recommendedName>
</protein>
<evidence type="ECO:0000256" key="5">
    <source>
        <dbReference type="ARBA" id="ARBA00023242"/>
    </source>
</evidence>
<dbReference type="GO" id="GO:0000976">
    <property type="term" value="F:transcription cis-regulatory region binding"/>
    <property type="evidence" value="ECO:0007669"/>
    <property type="project" value="TreeGrafter"/>
</dbReference>
<dbReference type="AlphaFoldDB" id="A0A8H7TH71"/>
<gene>
    <name evidence="7" type="ORF">IFR04_007743</name>
</gene>
<organism evidence="7 8">
    <name type="scientific">Cadophora malorum</name>
    <dbReference type="NCBI Taxonomy" id="108018"/>
    <lineage>
        <taxon>Eukaryota</taxon>
        <taxon>Fungi</taxon>
        <taxon>Dikarya</taxon>
        <taxon>Ascomycota</taxon>
        <taxon>Pezizomycotina</taxon>
        <taxon>Leotiomycetes</taxon>
        <taxon>Helotiales</taxon>
        <taxon>Ploettnerulaceae</taxon>
        <taxon>Cadophora</taxon>
    </lineage>
</organism>
<evidence type="ECO:0000313" key="8">
    <source>
        <dbReference type="Proteomes" id="UP000664132"/>
    </source>
</evidence>
<reference evidence="7" key="1">
    <citation type="submission" date="2021-02" db="EMBL/GenBank/DDBJ databases">
        <title>Genome sequence Cadophora malorum strain M34.</title>
        <authorList>
            <person name="Stefanovic E."/>
            <person name="Vu D."/>
            <person name="Scully C."/>
            <person name="Dijksterhuis J."/>
            <person name="Roader J."/>
            <person name="Houbraken J."/>
        </authorList>
    </citation>
    <scope>NUCLEOTIDE SEQUENCE</scope>
    <source>
        <strain evidence="7">M34</strain>
    </source>
</reference>
<evidence type="ECO:0000313" key="7">
    <source>
        <dbReference type="EMBL" id="KAG4419147.1"/>
    </source>
</evidence>
<keyword evidence="2" id="KW-0805">Transcription regulation</keyword>